<organism evidence="6 7">
    <name type="scientific">Labrys okinawensis</name>
    <dbReference type="NCBI Taxonomy" id="346911"/>
    <lineage>
        <taxon>Bacteria</taxon>
        <taxon>Pseudomonadati</taxon>
        <taxon>Pseudomonadota</taxon>
        <taxon>Alphaproteobacteria</taxon>
        <taxon>Hyphomicrobiales</taxon>
        <taxon>Xanthobacteraceae</taxon>
        <taxon>Labrys</taxon>
    </lineage>
</organism>
<dbReference type="SUPFAM" id="SSF53383">
    <property type="entry name" value="PLP-dependent transferases"/>
    <property type="match status" value="1"/>
</dbReference>
<dbReference type="RefSeq" id="WP_105860649.1">
    <property type="nucleotide sequence ID" value="NZ_PUEJ01000001.1"/>
</dbReference>
<dbReference type="PIRSF" id="PIRSF000521">
    <property type="entry name" value="Transaminase_4ab_Lys_Orn"/>
    <property type="match status" value="1"/>
</dbReference>
<evidence type="ECO:0000313" key="6">
    <source>
        <dbReference type="EMBL" id="PRH89685.1"/>
    </source>
</evidence>
<dbReference type="Gene3D" id="3.40.640.10">
    <property type="entry name" value="Type I PLP-dependent aspartate aminotransferase-like (Major domain)"/>
    <property type="match status" value="1"/>
</dbReference>
<dbReference type="EMBL" id="PUEJ01000001">
    <property type="protein sequence ID" value="PRH89685.1"/>
    <property type="molecule type" value="Genomic_DNA"/>
</dbReference>
<dbReference type="InterPro" id="IPR015421">
    <property type="entry name" value="PyrdxlP-dep_Trfase_major"/>
</dbReference>
<dbReference type="OrthoDB" id="9801834at2"/>
<dbReference type="InterPro" id="IPR015424">
    <property type="entry name" value="PyrdxlP-dep_Trfase"/>
</dbReference>
<sequence>MQIEKEILALNAYDPQAAEPGDEQTRRAVARRLGTFGRGAVLFYREPIEAVSAEGVWIQGADGRRYLDVYNNVPSVGHCHPRVVEAIRRQVGTLNIHTRYLNAVVDSYAERLLASLPEPIGNVVLTCTGSEANDLALRVARAATGGSGFIVSEMAYHGNTAAVTDISPSSRTGRPLAPHVRTVPAPDSYRKPDEHPGKAMAAAVSEAIADMADKGIRFAGMVADTIFSSDGVHADPPGLLAPVVAVVHAQGGLFIADEVQPGFGRTGDALWGFQRHDIVPDIVTMGKPMGNGFPMGGMALRPDLLTAFNASDKYFNTFGGNPVAAAAGLAVLDVIRDEGLIENARDVGRYLRDGLREIANRHLAIGEVRGAGLFIGLEFVTDRESKTPAPETASAMINGLRERGVLIGAAGAYGNTLKIRPPLCFGKEHADAFVDHCDAVLNRIQG</sequence>
<comment type="caution">
    <text evidence="6">The sequence shown here is derived from an EMBL/GenBank/DDBJ whole genome shotgun (WGS) entry which is preliminary data.</text>
</comment>
<name>A0A2S9QK15_9HYPH</name>
<evidence type="ECO:0000256" key="4">
    <source>
        <dbReference type="RuleBase" id="RU003560"/>
    </source>
</evidence>
<dbReference type="PANTHER" id="PTHR45688">
    <property type="match status" value="1"/>
</dbReference>
<evidence type="ECO:0000313" key="7">
    <source>
        <dbReference type="Proteomes" id="UP000237682"/>
    </source>
</evidence>
<comment type="similarity">
    <text evidence="2 4">Belongs to the class-III pyridoxal-phosphate-dependent aminotransferase family.</text>
</comment>
<dbReference type="PROSITE" id="PS00600">
    <property type="entry name" value="AA_TRANSFER_CLASS_3"/>
    <property type="match status" value="1"/>
</dbReference>
<accession>A0A2S9QK15</accession>
<keyword evidence="6" id="KW-0032">Aminotransferase</keyword>
<gene>
    <name evidence="6" type="ORF">C5L14_01945</name>
</gene>
<keyword evidence="6" id="KW-0808">Transferase</keyword>
<comment type="cofactor">
    <cofactor evidence="1">
        <name>pyridoxal 5'-phosphate</name>
        <dbReference type="ChEBI" id="CHEBI:597326"/>
    </cofactor>
</comment>
<keyword evidence="3 4" id="KW-0663">Pyridoxal phosphate</keyword>
<dbReference type="CDD" id="cd00610">
    <property type="entry name" value="OAT_like"/>
    <property type="match status" value="1"/>
</dbReference>
<keyword evidence="7" id="KW-1185">Reference proteome</keyword>
<dbReference type="GO" id="GO:0008483">
    <property type="term" value="F:transaminase activity"/>
    <property type="evidence" value="ECO:0007669"/>
    <property type="project" value="UniProtKB-KW"/>
</dbReference>
<evidence type="ECO:0000256" key="5">
    <source>
        <dbReference type="SAM" id="MobiDB-lite"/>
    </source>
</evidence>
<dbReference type="Proteomes" id="UP000237682">
    <property type="component" value="Unassembled WGS sequence"/>
</dbReference>
<proteinExistence type="inferred from homology"/>
<dbReference type="InterPro" id="IPR015422">
    <property type="entry name" value="PyrdxlP-dep_Trfase_small"/>
</dbReference>
<feature type="region of interest" description="Disordered" evidence="5">
    <location>
        <begin position="167"/>
        <end position="196"/>
    </location>
</feature>
<dbReference type="Pfam" id="PF00202">
    <property type="entry name" value="Aminotran_3"/>
    <property type="match status" value="1"/>
</dbReference>
<dbReference type="InterPro" id="IPR005814">
    <property type="entry name" value="Aminotrans_3"/>
</dbReference>
<dbReference type="InterPro" id="IPR049704">
    <property type="entry name" value="Aminotrans_3_PPA_site"/>
</dbReference>
<evidence type="ECO:0000256" key="1">
    <source>
        <dbReference type="ARBA" id="ARBA00001933"/>
    </source>
</evidence>
<evidence type="ECO:0000256" key="2">
    <source>
        <dbReference type="ARBA" id="ARBA00008954"/>
    </source>
</evidence>
<evidence type="ECO:0000256" key="3">
    <source>
        <dbReference type="ARBA" id="ARBA00022898"/>
    </source>
</evidence>
<dbReference type="PANTHER" id="PTHR45688:SF13">
    <property type="entry name" value="ALANINE--GLYOXYLATE AMINOTRANSFERASE 2-LIKE"/>
    <property type="match status" value="1"/>
</dbReference>
<dbReference type="AlphaFoldDB" id="A0A2S9QK15"/>
<reference evidence="6 7" key="1">
    <citation type="submission" date="2018-02" db="EMBL/GenBank/DDBJ databases">
        <title>Whole genome sequencing of endophytic bacterium.</title>
        <authorList>
            <person name="Eedara R."/>
            <person name="Podile A.R."/>
        </authorList>
    </citation>
    <scope>NUCLEOTIDE SEQUENCE [LARGE SCALE GENOMIC DNA]</scope>
    <source>
        <strain evidence="6 7">RP1T</strain>
    </source>
</reference>
<protein>
    <submittedName>
        <fullName evidence="6">Aspartate aminotransferase family protein</fullName>
    </submittedName>
</protein>
<dbReference type="Gene3D" id="3.90.1150.10">
    <property type="entry name" value="Aspartate Aminotransferase, domain 1"/>
    <property type="match status" value="1"/>
</dbReference>
<dbReference type="GO" id="GO:0030170">
    <property type="term" value="F:pyridoxal phosphate binding"/>
    <property type="evidence" value="ECO:0007669"/>
    <property type="project" value="InterPro"/>
</dbReference>